<keyword evidence="6" id="KW-0472">Membrane</keyword>
<reference evidence="9 10" key="1">
    <citation type="submission" date="2017-10" db="EMBL/GenBank/DDBJ databases">
        <title>Draft genome of Longibacter Salinarum.</title>
        <authorList>
            <person name="Goh K.M."/>
            <person name="Shamsir M.S."/>
            <person name="Lim S.W."/>
        </authorList>
    </citation>
    <scope>NUCLEOTIDE SEQUENCE [LARGE SCALE GENOMIC DNA]</scope>
    <source>
        <strain evidence="9 10">KCTC 52045</strain>
    </source>
</reference>
<dbReference type="PANTHER" id="PTHR30026:SF20">
    <property type="entry name" value="OUTER MEMBRANE PROTEIN TOLC"/>
    <property type="match status" value="1"/>
</dbReference>
<evidence type="ECO:0000256" key="8">
    <source>
        <dbReference type="SAM" id="SignalP"/>
    </source>
</evidence>
<accession>A0A2A8CXX6</accession>
<protein>
    <recommendedName>
        <fullName evidence="11">Transporter</fullName>
    </recommendedName>
</protein>
<organism evidence="9 10">
    <name type="scientific">Longibacter salinarum</name>
    <dbReference type="NCBI Taxonomy" id="1850348"/>
    <lineage>
        <taxon>Bacteria</taxon>
        <taxon>Pseudomonadati</taxon>
        <taxon>Rhodothermota</taxon>
        <taxon>Rhodothermia</taxon>
        <taxon>Rhodothermales</taxon>
        <taxon>Salisaetaceae</taxon>
        <taxon>Longibacter</taxon>
    </lineage>
</organism>
<feature type="signal peptide" evidence="8">
    <location>
        <begin position="1"/>
        <end position="25"/>
    </location>
</feature>
<dbReference type="GO" id="GO:0015288">
    <property type="term" value="F:porin activity"/>
    <property type="evidence" value="ECO:0007669"/>
    <property type="project" value="TreeGrafter"/>
</dbReference>
<keyword evidence="5" id="KW-0812">Transmembrane</keyword>
<evidence type="ECO:0000256" key="2">
    <source>
        <dbReference type="ARBA" id="ARBA00007613"/>
    </source>
</evidence>
<dbReference type="PANTHER" id="PTHR30026">
    <property type="entry name" value="OUTER MEMBRANE PROTEIN TOLC"/>
    <property type="match status" value="1"/>
</dbReference>
<evidence type="ECO:0000256" key="3">
    <source>
        <dbReference type="ARBA" id="ARBA00022448"/>
    </source>
</evidence>
<evidence type="ECO:0000256" key="1">
    <source>
        <dbReference type="ARBA" id="ARBA00004442"/>
    </source>
</evidence>
<evidence type="ECO:0000256" key="7">
    <source>
        <dbReference type="ARBA" id="ARBA00023237"/>
    </source>
</evidence>
<evidence type="ECO:0000313" key="10">
    <source>
        <dbReference type="Proteomes" id="UP000220102"/>
    </source>
</evidence>
<dbReference type="GO" id="GO:0009279">
    <property type="term" value="C:cell outer membrane"/>
    <property type="evidence" value="ECO:0007669"/>
    <property type="project" value="UniProtKB-SubCell"/>
</dbReference>
<dbReference type="EMBL" id="PDEQ01000004">
    <property type="protein sequence ID" value="PEN13480.1"/>
    <property type="molecule type" value="Genomic_DNA"/>
</dbReference>
<evidence type="ECO:0000256" key="4">
    <source>
        <dbReference type="ARBA" id="ARBA00022452"/>
    </source>
</evidence>
<evidence type="ECO:0000256" key="6">
    <source>
        <dbReference type="ARBA" id="ARBA00023136"/>
    </source>
</evidence>
<keyword evidence="4" id="KW-1134">Transmembrane beta strand</keyword>
<dbReference type="Pfam" id="PF02321">
    <property type="entry name" value="OEP"/>
    <property type="match status" value="2"/>
</dbReference>
<dbReference type="AlphaFoldDB" id="A0A2A8CXX6"/>
<sequence>MYGPLRFCVTLLLLCATSVMQPVAAQVSSTEESPADTLTLEAAVQEALEANYDVQVARTDAAIAENNVTLGNAGYLPRASASGQASQSIANSTVEFGGSQQTDSGVVSTNYNAGAEARWTLFDGFRRGATYDRLQAERSQQQAATREQVELVVADVVVVYSDVARLQQQVDVFEEAVSISEERLRIAQLRKDLGSASDLEVRQAVVDLNTDRADRLRIRADLTAARSRLARLLGRTAPDGPPVSSDVALDPNLQEARLRDIAQSQSPALRQAEQAVAVAREEVAEERSDWFPSLDLFGGYSYARTENGAGAFQFNEASQFEYGASLAFTIFDGFERERRVENAELRVQAAKYRQSDAEARLAAEITGAFEQYRNRLAVVELEQENVTAASANVDIALERFRLGTITSVELREVQQQRIRAESRLLDARFEAKQAEIELLRLSGQLVDGP</sequence>
<evidence type="ECO:0000256" key="5">
    <source>
        <dbReference type="ARBA" id="ARBA00022692"/>
    </source>
</evidence>
<dbReference type="SUPFAM" id="SSF56954">
    <property type="entry name" value="Outer membrane efflux proteins (OEP)"/>
    <property type="match status" value="1"/>
</dbReference>
<keyword evidence="10" id="KW-1185">Reference proteome</keyword>
<evidence type="ECO:0008006" key="11">
    <source>
        <dbReference type="Google" id="ProtNLM"/>
    </source>
</evidence>
<feature type="chain" id="PRO_5012744050" description="Transporter" evidence="8">
    <location>
        <begin position="26"/>
        <end position="449"/>
    </location>
</feature>
<proteinExistence type="inferred from homology"/>
<keyword evidence="8" id="KW-0732">Signal</keyword>
<comment type="similarity">
    <text evidence="2">Belongs to the outer membrane factor (OMF) (TC 1.B.17) family.</text>
</comment>
<keyword evidence="7" id="KW-0998">Cell outer membrane</keyword>
<dbReference type="Proteomes" id="UP000220102">
    <property type="component" value="Unassembled WGS sequence"/>
</dbReference>
<comment type="subcellular location">
    <subcellularLocation>
        <location evidence="1">Cell outer membrane</location>
    </subcellularLocation>
</comment>
<dbReference type="InterPro" id="IPR051906">
    <property type="entry name" value="TolC-like"/>
</dbReference>
<dbReference type="GO" id="GO:1990281">
    <property type="term" value="C:efflux pump complex"/>
    <property type="evidence" value="ECO:0007669"/>
    <property type="project" value="TreeGrafter"/>
</dbReference>
<gene>
    <name evidence="9" type="ORF">CRI94_09175</name>
</gene>
<dbReference type="RefSeq" id="WP_098075401.1">
    <property type="nucleotide sequence ID" value="NZ_PDEQ01000004.1"/>
</dbReference>
<dbReference type="Gene3D" id="1.20.1600.10">
    <property type="entry name" value="Outer membrane efflux proteins (OEP)"/>
    <property type="match status" value="1"/>
</dbReference>
<keyword evidence="3" id="KW-0813">Transport</keyword>
<dbReference type="GO" id="GO:0015562">
    <property type="term" value="F:efflux transmembrane transporter activity"/>
    <property type="evidence" value="ECO:0007669"/>
    <property type="project" value="InterPro"/>
</dbReference>
<dbReference type="OrthoDB" id="9771205at2"/>
<dbReference type="InterPro" id="IPR003423">
    <property type="entry name" value="OMP_efflux"/>
</dbReference>
<evidence type="ECO:0000313" key="9">
    <source>
        <dbReference type="EMBL" id="PEN13480.1"/>
    </source>
</evidence>
<comment type="caution">
    <text evidence="9">The sequence shown here is derived from an EMBL/GenBank/DDBJ whole genome shotgun (WGS) entry which is preliminary data.</text>
</comment>
<name>A0A2A8CXX6_9BACT</name>